<feature type="transmembrane region" description="Helical" evidence="6">
    <location>
        <begin position="44"/>
        <end position="68"/>
    </location>
</feature>
<dbReference type="InterPro" id="IPR051542">
    <property type="entry name" value="Hydrogenase_cytochrome"/>
</dbReference>
<keyword evidence="9" id="KW-1185">Reference proteome</keyword>
<dbReference type="GO" id="GO:0005886">
    <property type="term" value="C:plasma membrane"/>
    <property type="evidence" value="ECO:0007669"/>
    <property type="project" value="UniProtKB-SubCell"/>
</dbReference>
<evidence type="ECO:0000256" key="5">
    <source>
        <dbReference type="ARBA" id="ARBA00023136"/>
    </source>
</evidence>
<keyword evidence="5 6" id="KW-0472">Membrane</keyword>
<dbReference type="Proteomes" id="UP000185744">
    <property type="component" value="Unassembled WGS sequence"/>
</dbReference>
<comment type="subcellular location">
    <subcellularLocation>
        <location evidence="1">Cell membrane</location>
        <topology evidence="1">Multi-pass membrane protein</topology>
    </subcellularLocation>
</comment>
<dbReference type="PANTHER" id="PTHR30485">
    <property type="entry name" value="NI/FE-HYDROGENASE 1 B-TYPE CYTOCHROME SUBUNIT"/>
    <property type="match status" value="1"/>
</dbReference>
<evidence type="ECO:0000313" key="9">
    <source>
        <dbReference type="Proteomes" id="UP000185744"/>
    </source>
</evidence>
<feature type="transmembrane region" description="Helical" evidence="6">
    <location>
        <begin position="89"/>
        <end position="111"/>
    </location>
</feature>
<gene>
    <name evidence="8" type="ORF">BTN85_0201</name>
</gene>
<evidence type="ECO:0000313" key="8">
    <source>
        <dbReference type="EMBL" id="OKY77733.1"/>
    </source>
</evidence>
<accession>A0A1Q6DTR2</accession>
<keyword evidence="4 6" id="KW-1133">Transmembrane helix</keyword>
<dbReference type="GO" id="GO:0020037">
    <property type="term" value="F:heme binding"/>
    <property type="evidence" value="ECO:0007669"/>
    <property type="project" value="TreeGrafter"/>
</dbReference>
<comment type="caution">
    <text evidence="8">The sequence shown here is derived from an EMBL/GenBank/DDBJ whole genome shotgun (WGS) entry which is preliminary data.</text>
</comment>
<dbReference type="InterPro" id="IPR011577">
    <property type="entry name" value="Cyt_b561_bac/Ni-Hgenase"/>
</dbReference>
<evidence type="ECO:0000256" key="1">
    <source>
        <dbReference type="ARBA" id="ARBA00004651"/>
    </source>
</evidence>
<feature type="transmembrane region" description="Helical" evidence="6">
    <location>
        <begin position="206"/>
        <end position="232"/>
    </location>
</feature>
<dbReference type="AlphaFoldDB" id="A0A1Q6DTR2"/>
<evidence type="ECO:0000256" key="2">
    <source>
        <dbReference type="ARBA" id="ARBA00022475"/>
    </source>
</evidence>
<name>A0A1Q6DTR2_METT1</name>
<keyword evidence="2" id="KW-1003">Cell membrane</keyword>
<dbReference type="STRING" id="1903181.BTN85_0201"/>
<evidence type="ECO:0000256" key="4">
    <source>
        <dbReference type="ARBA" id="ARBA00022989"/>
    </source>
</evidence>
<sequence>MENNKLNNIKANTGIYARLLVLVALVAFLTGGYFWVLSLSNQDILIFNTSFIWLLAVAVIEGILFGYIREDLDVLSKNGKILRHPIGSFIDHWSHAFGFIILAVTGLLLGLRTHLLEDFVFNYLLIPRLVSSAEMVNFLFNLHFLGILFLLFAISYHLSYHLRKKSHKILPRSGDLSKSIKETLSLIGLTDRPKEDKYEAIERIEYVGWSIIVGIIVITGIFKIGAHIWWVGPTTPSWTAPLLFWSNLLHDTFALIGSLLLVVHVITAAIIPSSWPFIKSMATGWMSEENVKNHHEEWYNEIKQKE</sequence>
<feature type="domain" description="Cytochrome b561 bacterial/Ni-hydrogenase" evidence="7">
    <location>
        <begin position="83"/>
        <end position="284"/>
    </location>
</feature>
<dbReference type="SUPFAM" id="SSF81342">
    <property type="entry name" value="Transmembrane di-heme cytochromes"/>
    <property type="match status" value="1"/>
</dbReference>
<dbReference type="GO" id="GO:0009055">
    <property type="term" value="F:electron transfer activity"/>
    <property type="evidence" value="ECO:0007669"/>
    <property type="project" value="InterPro"/>
</dbReference>
<feature type="transmembrane region" description="Helical" evidence="6">
    <location>
        <begin position="138"/>
        <end position="158"/>
    </location>
</feature>
<proteinExistence type="predicted"/>
<dbReference type="InParanoid" id="A0A1Q6DTR2"/>
<feature type="transmembrane region" description="Helical" evidence="6">
    <location>
        <begin position="15"/>
        <end position="38"/>
    </location>
</feature>
<evidence type="ECO:0000256" key="6">
    <source>
        <dbReference type="SAM" id="Phobius"/>
    </source>
</evidence>
<dbReference type="GO" id="GO:0022904">
    <property type="term" value="P:respiratory electron transport chain"/>
    <property type="evidence" value="ECO:0007669"/>
    <property type="project" value="InterPro"/>
</dbReference>
<dbReference type="InterPro" id="IPR016174">
    <property type="entry name" value="Di-haem_cyt_TM"/>
</dbReference>
<dbReference type="PANTHER" id="PTHR30485:SF1">
    <property type="entry name" value="CYTOCHROME YDHU-RELATED"/>
    <property type="match status" value="1"/>
</dbReference>
<dbReference type="EMBL" id="MSDW01000001">
    <property type="protein sequence ID" value="OKY77733.1"/>
    <property type="molecule type" value="Genomic_DNA"/>
</dbReference>
<evidence type="ECO:0000256" key="3">
    <source>
        <dbReference type="ARBA" id="ARBA00022692"/>
    </source>
</evidence>
<dbReference type="Gene3D" id="1.20.950.20">
    <property type="entry name" value="Transmembrane di-heme cytochromes, Chain C"/>
    <property type="match status" value="1"/>
</dbReference>
<dbReference type="Pfam" id="PF01292">
    <property type="entry name" value="Ni_hydr_CYTB"/>
    <property type="match status" value="1"/>
</dbReference>
<protein>
    <submittedName>
        <fullName evidence="8">Formate dehydrogenase cytochrome b556 subunit</fullName>
    </submittedName>
</protein>
<organism evidence="8 9">
    <name type="scientific">Methanohalarchaeum thermophilum</name>
    <dbReference type="NCBI Taxonomy" id="1903181"/>
    <lineage>
        <taxon>Archaea</taxon>
        <taxon>Methanobacteriati</taxon>
        <taxon>Methanobacteriota</taxon>
        <taxon>Methanonatronarchaeia</taxon>
        <taxon>Methanonatronarchaeales</taxon>
        <taxon>Methanonatronarchaeaceae</taxon>
        <taxon>Candidatus Methanohalarchaeum</taxon>
    </lineage>
</organism>
<evidence type="ECO:0000259" key="7">
    <source>
        <dbReference type="Pfam" id="PF01292"/>
    </source>
</evidence>
<keyword evidence="3 6" id="KW-0812">Transmembrane</keyword>
<reference evidence="8" key="1">
    <citation type="submission" date="2016-12" db="EMBL/GenBank/DDBJ databases">
        <title>Discovery of methanogenic haloarchaea.</title>
        <authorList>
            <person name="Sorokin D.Y."/>
            <person name="Makarova K.S."/>
            <person name="Abbas B."/>
            <person name="Ferrer M."/>
            <person name="Golyshin P.N."/>
        </authorList>
    </citation>
    <scope>NUCLEOTIDE SEQUENCE [LARGE SCALE GENOMIC DNA]</scope>
    <source>
        <strain evidence="8">HMET1</strain>
    </source>
</reference>
<feature type="transmembrane region" description="Helical" evidence="6">
    <location>
        <begin position="252"/>
        <end position="271"/>
    </location>
</feature>